<dbReference type="Proteomes" id="UP000234335">
    <property type="component" value="Unassembled WGS sequence"/>
</dbReference>
<comment type="cofactor">
    <cofactor evidence="1 7">
        <name>FMN</name>
        <dbReference type="ChEBI" id="CHEBI:58210"/>
    </cofactor>
</comment>
<dbReference type="Proteomes" id="UP000255124">
    <property type="component" value="Unassembled WGS sequence"/>
</dbReference>
<evidence type="ECO:0000313" key="12">
    <source>
        <dbReference type="Proteomes" id="UP000255124"/>
    </source>
</evidence>
<evidence type="ECO:0000256" key="2">
    <source>
        <dbReference type="ARBA" id="ARBA00005267"/>
    </source>
</evidence>
<reference evidence="9 11" key="1">
    <citation type="submission" date="2017-12" db="EMBL/GenBank/DDBJ databases">
        <title>Phylogenetic diversity of female urinary microbiome.</title>
        <authorList>
            <person name="Thomas-White K."/>
            <person name="Wolfe A.J."/>
        </authorList>
    </citation>
    <scope>NUCLEOTIDE SEQUENCE [LARGE SCALE GENOMIC DNA]</scope>
    <source>
        <strain evidence="9 11">UMB0119</strain>
    </source>
</reference>
<reference evidence="10 12" key="2">
    <citation type="submission" date="2018-06" db="EMBL/GenBank/DDBJ databases">
        <authorList>
            <consortium name="Pathogen Informatics"/>
            <person name="Doyle S."/>
        </authorList>
    </citation>
    <scope>NUCLEOTIDE SEQUENCE [LARGE SCALE GENOMIC DNA]</scope>
    <source>
        <strain evidence="10 12">NCTC9810</strain>
    </source>
</reference>
<evidence type="ECO:0000313" key="10">
    <source>
        <dbReference type="EMBL" id="SUU91804.1"/>
    </source>
</evidence>
<dbReference type="GO" id="GO:0010181">
    <property type="term" value="F:FMN binding"/>
    <property type="evidence" value="ECO:0007669"/>
    <property type="project" value="UniProtKB-UniRule"/>
</dbReference>
<proteinExistence type="inferred from homology"/>
<comment type="similarity">
    <text evidence="2 7">Belongs to the flavodoxin family.</text>
</comment>
<dbReference type="SUPFAM" id="SSF52218">
    <property type="entry name" value="Flavoproteins"/>
    <property type="match status" value="1"/>
</dbReference>
<sequence>MSKVAVIYWSGTGNTEEMANAIADRLKEKEIDIDIYQASGFDASKLADYDGFAFGCPAMGDESLEDGEFEPMFESVESKLDSKPVVIFGSYEWNDGQWMLNWQERCKNSNINLASDGLAVYSSPEDDDIESCQDLADDLIKNL</sequence>
<dbReference type="GO" id="GO:0016651">
    <property type="term" value="F:oxidoreductase activity, acting on NAD(P)H"/>
    <property type="evidence" value="ECO:0007669"/>
    <property type="project" value="UniProtKB-ARBA"/>
</dbReference>
<dbReference type="Pfam" id="PF00258">
    <property type="entry name" value="Flavodoxin_1"/>
    <property type="match status" value="1"/>
</dbReference>
<comment type="function">
    <text evidence="7">Low-potential electron donor to a number of redox enzymes.</text>
</comment>
<dbReference type="EMBL" id="PKGS01000003">
    <property type="protein sequence ID" value="PKZ16655.1"/>
    <property type="molecule type" value="Genomic_DNA"/>
</dbReference>
<keyword evidence="3 7" id="KW-0813">Transport</keyword>
<keyword evidence="5 7" id="KW-0288">FMN</keyword>
<dbReference type="PANTHER" id="PTHR43717">
    <property type="entry name" value="ANAEROBIC NITRIC OXIDE REDUCTASE FLAVORUBREDOXIN"/>
    <property type="match status" value="1"/>
</dbReference>
<protein>
    <recommendedName>
        <fullName evidence="7">Flavodoxin</fullName>
    </recommendedName>
</protein>
<evidence type="ECO:0000256" key="4">
    <source>
        <dbReference type="ARBA" id="ARBA00022630"/>
    </source>
</evidence>
<evidence type="ECO:0000259" key="8">
    <source>
        <dbReference type="PROSITE" id="PS50902"/>
    </source>
</evidence>
<evidence type="ECO:0000313" key="9">
    <source>
        <dbReference type="EMBL" id="PKZ16655.1"/>
    </source>
</evidence>
<keyword evidence="11" id="KW-1185">Reference proteome</keyword>
<accession>A0A2I1M943</accession>
<dbReference type="InterPro" id="IPR001226">
    <property type="entry name" value="Flavodoxin_CS"/>
</dbReference>
<dbReference type="InterPro" id="IPR029039">
    <property type="entry name" value="Flavoprotein-like_sf"/>
</dbReference>
<evidence type="ECO:0000256" key="7">
    <source>
        <dbReference type="RuleBase" id="RU367037"/>
    </source>
</evidence>
<dbReference type="AlphaFoldDB" id="A0A2I1M943"/>
<keyword evidence="6 7" id="KW-0249">Electron transport</keyword>
<evidence type="ECO:0000256" key="1">
    <source>
        <dbReference type="ARBA" id="ARBA00001917"/>
    </source>
</evidence>
<dbReference type="InterPro" id="IPR008254">
    <property type="entry name" value="Flavodoxin/NO_synth"/>
</dbReference>
<dbReference type="InterPro" id="IPR010087">
    <property type="entry name" value="Flav_short"/>
</dbReference>
<evidence type="ECO:0000256" key="3">
    <source>
        <dbReference type="ARBA" id="ARBA00022448"/>
    </source>
</evidence>
<keyword evidence="4 7" id="KW-0285">Flavoprotein</keyword>
<feature type="domain" description="Flavodoxin-like" evidence="8">
    <location>
        <begin position="4"/>
        <end position="140"/>
    </location>
</feature>
<dbReference type="RefSeq" id="WP_101540316.1">
    <property type="nucleotide sequence ID" value="NZ_CALTZC010000042.1"/>
</dbReference>
<dbReference type="PANTHER" id="PTHR43717:SF1">
    <property type="entry name" value="ANAEROBIC NITRIC OXIDE REDUCTASE FLAVORUBREDOXIN"/>
    <property type="match status" value="1"/>
</dbReference>
<name>A0A2I1M943_9FIRM</name>
<dbReference type="GO" id="GO:0009055">
    <property type="term" value="F:electron transfer activity"/>
    <property type="evidence" value="ECO:0007669"/>
    <property type="project" value="UniProtKB-UniRule"/>
</dbReference>
<evidence type="ECO:0000256" key="5">
    <source>
        <dbReference type="ARBA" id="ARBA00022643"/>
    </source>
</evidence>
<dbReference type="PROSITE" id="PS00201">
    <property type="entry name" value="FLAVODOXIN"/>
    <property type="match status" value="1"/>
</dbReference>
<evidence type="ECO:0000313" key="11">
    <source>
        <dbReference type="Proteomes" id="UP000234335"/>
    </source>
</evidence>
<organism evidence="9 11">
    <name type="scientific">Anaerococcus octavius</name>
    <dbReference type="NCBI Taxonomy" id="54007"/>
    <lineage>
        <taxon>Bacteria</taxon>
        <taxon>Bacillati</taxon>
        <taxon>Bacillota</taxon>
        <taxon>Tissierellia</taxon>
        <taxon>Tissierellales</taxon>
        <taxon>Peptoniphilaceae</taxon>
        <taxon>Anaerococcus</taxon>
    </lineage>
</organism>
<dbReference type="OrthoDB" id="9790745at2"/>
<dbReference type="NCBIfam" id="TIGR01753">
    <property type="entry name" value="flav_short"/>
    <property type="match status" value="1"/>
</dbReference>
<dbReference type="PROSITE" id="PS50902">
    <property type="entry name" value="FLAVODOXIN_LIKE"/>
    <property type="match status" value="1"/>
</dbReference>
<evidence type="ECO:0000256" key="6">
    <source>
        <dbReference type="ARBA" id="ARBA00022982"/>
    </source>
</evidence>
<gene>
    <name evidence="9" type="ORF">CYJ34_05515</name>
    <name evidence="10" type="ORF">NCTC9810_00101</name>
</gene>
<dbReference type="EMBL" id="UFTA01000002">
    <property type="protein sequence ID" value="SUU91804.1"/>
    <property type="molecule type" value="Genomic_DNA"/>
</dbReference>
<dbReference type="Gene3D" id="3.40.50.360">
    <property type="match status" value="1"/>
</dbReference>